<protein>
    <submittedName>
        <fullName evidence="1">Uncharacterized protein</fullName>
    </submittedName>
</protein>
<reference evidence="1" key="1">
    <citation type="journal article" date="2020" name="mSystems">
        <title>Genome- and Community-Level Interaction Insights into Carbon Utilization and Element Cycling Functions of Hydrothermarchaeota in Hydrothermal Sediment.</title>
        <authorList>
            <person name="Zhou Z."/>
            <person name="Liu Y."/>
            <person name="Xu W."/>
            <person name="Pan J."/>
            <person name="Luo Z.H."/>
            <person name="Li M."/>
        </authorList>
    </citation>
    <scope>NUCLEOTIDE SEQUENCE [LARGE SCALE GENOMIC DNA]</scope>
    <source>
        <strain evidence="1">SpSt-34</strain>
        <strain evidence="2">SpSt-69</strain>
    </source>
</reference>
<dbReference type="EMBL" id="DSOL01000159">
    <property type="protein sequence ID" value="HEN28136.1"/>
    <property type="molecule type" value="Genomic_DNA"/>
</dbReference>
<organism evidence="1">
    <name type="scientific">candidate division WOR-3 bacterium</name>
    <dbReference type="NCBI Taxonomy" id="2052148"/>
    <lineage>
        <taxon>Bacteria</taxon>
        <taxon>Bacteria division WOR-3</taxon>
    </lineage>
</organism>
<proteinExistence type="predicted"/>
<evidence type="ECO:0000313" key="1">
    <source>
        <dbReference type="EMBL" id="HEN28136.1"/>
    </source>
</evidence>
<sequence>MTLGEKLRRALFERSSSRVFLFCICGSEVLGELEYNLGLNLGYRANRRSRPALIYPVDEQDTKFKVVFLTTKTSCEEVLLNVECEIDNPECPNGHRCVDPNRRSYLMDNYCIELSIFDLHRYFRQVGRCANFEKLKRFCDARG</sequence>
<comment type="caution">
    <text evidence="1">The sequence shown here is derived from an EMBL/GenBank/DDBJ whole genome shotgun (WGS) entry which is preliminary data.</text>
</comment>
<dbReference type="EMBL" id="DTDJ01000013">
    <property type="protein sequence ID" value="HGL16994.1"/>
    <property type="molecule type" value="Genomic_DNA"/>
</dbReference>
<gene>
    <name evidence="1" type="ORF">ENQ77_05690</name>
    <name evidence="2" type="ORF">ENU66_01450</name>
</gene>
<name>A0A7C2P3L3_UNCW3</name>
<dbReference type="AlphaFoldDB" id="A0A7C2P3L3"/>
<evidence type="ECO:0000313" key="2">
    <source>
        <dbReference type="EMBL" id="HGL16994.1"/>
    </source>
</evidence>
<accession>A0A7C2P3L3</accession>